<name>A0A834WUN2_9FABA</name>
<dbReference type="InterPro" id="IPR050592">
    <property type="entry name" value="GDSL_lipolytic_enzyme"/>
</dbReference>
<dbReference type="EMBL" id="JAAIUW010000005">
    <property type="protein sequence ID" value="KAF7832928.1"/>
    <property type="molecule type" value="Genomic_DNA"/>
</dbReference>
<organism evidence="1 2">
    <name type="scientific">Senna tora</name>
    <dbReference type="NCBI Taxonomy" id="362788"/>
    <lineage>
        <taxon>Eukaryota</taxon>
        <taxon>Viridiplantae</taxon>
        <taxon>Streptophyta</taxon>
        <taxon>Embryophyta</taxon>
        <taxon>Tracheophyta</taxon>
        <taxon>Spermatophyta</taxon>
        <taxon>Magnoliopsida</taxon>
        <taxon>eudicotyledons</taxon>
        <taxon>Gunneridae</taxon>
        <taxon>Pentapetalae</taxon>
        <taxon>rosids</taxon>
        <taxon>fabids</taxon>
        <taxon>Fabales</taxon>
        <taxon>Fabaceae</taxon>
        <taxon>Caesalpinioideae</taxon>
        <taxon>Cassia clade</taxon>
        <taxon>Senna</taxon>
    </lineage>
</organism>
<reference evidence="1" key="1">
    <citation type="submission" date="2020-09" db="EMBL/GenBank/DDBJ databases">
        <title>Genome-Enabled Discovery of Anthraquinone Biosynthesis in Senna tora.</title>
        <authorList>
            <person name="Kang S.-H."/>
            <person name="Pandey R.P."/>
            <person name="Lee C.-M."/>
            <person name="Sim J.-S."/>
            <person name="Jeong J.-T."/>
            <person name="Choi B.-S."/>
            <person name="Jung M."/>
            <person name="Ginzburg D."/>
            <person name="Zhao K."/>
            <person name="Won S.Y."/>
            <person name="Oh T.-J."/>
            <person name="Yu Y."/>
            <person name="Kim N.-H."/>
            <person name="Lee O.R."/>
            <person name="Lee T.-H."/>
            <person name="Bashyal P."/>
            <person name="Kim T.-S."/>
            <person name="Lee W.-H."/>
            <person name="Kawkins C."/>
            <person name="Kim C.-K."/>
            <person name="Kim J.S."/>
            <person name="Ahn B.O."/>
            <person name="Rhee S.Y."/>
            <person name="Sohng J.K."/>
        </authorList>
    </citation>
    <scope>NUCLEOTIDE SEQUENCE</scope>
    <source>
        <tissue evidence="1">Leaf</tissue>
    </source>
</reference>
<dbReference type="AlphaFoldDB" id="A0A834WUN2"/>
<dbReference type="InterPro" id="IPR036514">
    <property type="entry name" value="SGNH_hydro_sf"/>
</dbReference>
<dbReference type="PANTHER" id="PTHR45642">
    <property type="entry name" value="GDSL ESTERASE/LIPASE EXL3"/>
    <property type="match status" value="1"/>
</dbReference>
<sequence length="51" mass="5639">MAKAESSSKKVGAFYVFGDSTVDPGNNNYIGTTFRSNFPPYCRDFPNEIPT</sequence>
<protein>
    <submittedName>
        <fullName evidence="1">GDSL esterase/lipase</fullName>
    </submittedName>
</protein>
<evidence type="ECO:0000313" key="1">
    <source>
        <dbReference type="EMBL" id="KAF7832928.1"/>
    </source>
</evidence>
<accession>A0A834WUN2</accession>
<dbReference type="Gene3D" id="3.40.50.1110">
    <property type="entry name" value="SGNH hydrolase"/>
    <property type="match status" value="1"/>
</dbReference>
<evidence type="ECO:0000313" key="2">
    <source>
        <dbReference type="Proteomes" id="UP000634136"/>
    </source>
</evidence>
<proteinExistence type="predicted"/>
<keyword evidence="2" id="KW-1185">Reference proteome</keyword>
<dbReference type="PANTHER" id="PTHR45642:SF3">
    <property type="entry name" value="OS09G0540400 PROTEIN"/>
    <property type="match status" value="1"/>
</dbReference>
<comment type="caution">
    <text evidence="1">The sequence shown here is derived from an EMBL/GenBank/DDBJ whole genome shotgun (WGS) entry which is preliminary data.</text>
</comment>
<gene>
    <name evidence="1" type="ORF">G2W53_015261</name>
</gene>
<dbReference type="Proteomes" id="UP000634136">
    <property type="component" value="Unassembled WGS sequence"/>
</dbReference>
<dbReference type="OrthoDB" id="1600564at2759"/>